<dbReference type="AlphaFoldDB" id="A0AA35PUK7"/>
<organism evidence="2 3">
    <name type="scientific">Podarcis lilfordi</name>
    <name type="common">Lilford's wall lizard</name>
    <dbReference type="NCBI Taxonomy" id="74358"/>
    <lineage>
        <taxon>Eukaryota</taxon>
        <taxon>Metazoa</taxon>
        <taxon>Chordata</taxon>
        <taxon>Craniata</taxon>
        <taxon>Vertebrata</taxon>
        <taxon>Euteleostomi</taxon>
        <taxon>Lepidosauria</taxon>
        <taxon>Squamata</taxon>
        <taxon>Bifurcata</taxon>
        <taxon>Unidentata</taxon>
        <taxon>Episquamata</taxon>
        <taxon>Laterata</taxon>
        <taxon>Lacertibaenia</taxon>
        <taxon>Lacertidae</taxon>
        <taxon>Podarcis</taxon>
    </lineage>
</organism>
<keyword evidence="3" id="KW-1185">Reference proteome</keyword>
<accession>A0AA35PUK7</accession>
<dbReference type="EMBL" id="OX395143">
    <property type="protein sequence ID" value="CAI5798488.1"/>
    <property type="molecule type" value="Genomic_DNA"/>
</dbReference>
<protein>
    <submittedName>
        <fullName evidence="2">Uncharacterized protein</fullName>
    </submittedName>
</protein>
<feature type="chain" id="PRO_5041406506" evidence="1">
    <location>
        <begin position="26"/>
        <end position="108"/>
    </location>
</feature>
<feature type="signal peptide" evidence="1">
    <location>
        <begin position="1"/>
        <end position="25"/>
    </location>
</feature>
<name>A0AA35PUK7_9SAUR</name>
<reference evidence="2" key="1">
    <citation type="submission" date="2022-12" db="EMBL/GenBank/DDBJ databases">
        <authorList>
            <person name="Alioto T."/>
            <person name="Alioto T."/>
            <person name="Gomez Garrido J."/>
        </authorList>
    </citation>
    <scope>NUCLEOTIDE SEQUENCE</scope>
</reference>
<gene>
    <name evidence="2" type="ORF">PODLI_1B002331</name>
</gene>
<evidence type="ECO:0000313" key="2">
    <source>
        <dbReference type="EMBL" id="CAI5798488.1"/>
    </source>
</evidence>
<keyword evidence="1" id="KW-0732">Signal</keyword>
<sequence>MAYVKMGALFLLTAILQSFVERSTAGVTIHFKEVGQNYSFYINDTFEYFYTNDSDYYDKFEYDEYEEIEKLPRPNDSTGPLHPCSCALFFVSLLHTLPVILRVLDARH</sequence>
<evidence type="ECO:0000256" key="1">
    <source>
        <dbReference type="SAM" id="SignalP"/>
    </source>
</evidence>
<evidence type="ECO:0000313" key="3">
    <source>
        <dbReference type="Proteomes" id="UP001178461"/>
    </source>
</evidence>
<proteinExistence type="predicted"/>
<dbReference type="Proteomes" id="UP001178461">
    <property type="component" value="Chromosome 16"/>
</dbReference>